<name>A0A401TKK7_CHIPU</name>
<dbReference type="PANTHER" id="PTHR23200">
    <property type="entry name" value="METALLO-BETA-LACTAMASE DOMAIN-CONTAINING PROTEIN 1"/>
    <property type="match status" value="1"/>
</dbReference>
<comment type="caution">
    <text evidence="9">The sequence shown here is derived from an EMBL/GenBank/DDBJ whole genome shotgun (WGS) entry which is preliminary data.</text>
</comment>
<protein>
    <recommendedName>
        <fullName evidence="4">Metallo-beta-lactamase domain-containing protein 1</fullName>
    </recommendedName>
    <alternativeName>
        <fullName evidence="5">Endoribonuclease MBLAC1</fullName>
    </alternativeName>
</protein>
<evidence type="ECO:0000256" key="7">
    <source>
        <dbReference type="ARBA" id="ARBA00045869"/>
    </source>
</evidence>
<comment type="similarity">
    <text evidence="2">Belongs to the metallo-beta-lactamase superfamily. Glyoxalase II family.</text>
</comment>
<evidence type="ECO:0000256" key="6">
    <source>
        <dbReference type="ARBA" id="ARBA00044690"/>
    </source>
</evidence>
<dbReference type="InterPro" id="IPR036866">
    <property type="entry name" value="RibonucZ/Hydroxyglut_hydro"/>
</dbReference>
<dbReference type="Gene3D" id="3.60.15.10">
    <property type="entry name" value="Ribonuclease Z/Hydroxyacylglutathione hydrolase-like"/>
    <property type="match status" value="1"/>
</dbReference>
<dbReference type="Proteomes" id="UP000287033">
    <property type="component" value="Unassembled WGS sequence"/>
</dbReference>
<proteinExistence type="inferred from homology"/>
<keyword evidence="10" id="KW-1185">Reference proteome</keyword>
<comment type="subunit">
    <text evidence="3">Homodimer.</text>
</comment>
<dbReference type="InterPro" id="IPR001279">
    <property type="entry name" value="Metallo-B-lactamas"/>
</dbReference>
<dbReference type="OrthoDB" id="10250730at2759"/>
<reference evidence="9 10" key="1">
    <citation type="journal article" date="2018" name="Nat. Ecol. Evol.">
        <title>Shark genomes provide insights into elasmobranch evolution and the origin of vertebrates.</title>
        <authorList>
            <person name="Hara Y"/>
            <person name="Yamaguchi K"/>
            <person name="Onimaru K"/>
            <person name="Kadota M"/>
            <person name="Koyanagi M"/>
            <person name="Keeley SD"/>
            <person name="Tatsumi K"/>
            <person name="Tanaka K"/>
            <person name="Motone F"/>
            <person name="Kageyama Y"/>
            <person name="Nozu R"/>
            <person name="Adachi N"/>
            <person name="Nishimura O"/>
            <person name="Nakagawa R"/>
            <person name="Tanegashima C"/>
            <person name="Kiyatake I"/>
            <person name="Matsumoto R"/>
            <person name="Murakumo K"/>
            <person name="Nishida K"/>
            <person name="Terakita A"/>
            <person name="Kuratani S"/>
            <person name="Sato K"/>
            <person name="Hyodo S Kuraku.S."/>
        </authorList>
    </citation>
    <scope>NUCLEOTIDE SEQUENCE [LARGE SCALE GENOMIC DNA]</scope>
</reference>
<evidence type="ECO:0000256" key="1">
    <source>
        <dbReference type="ARBA" id="ARBA00004514"/>
    </source>
</evidence>
<evidence type="ECO:0000259" key="8">
    <source>
        <dbReference type="SMART" id="SM00849"/>
    </source>
</evidence>
<feature type="domain" description="Metallo-beta-lactamase" evidence="8">
    <location>
        <begin position="43"/>
        <end position="205"/>
    </location>
</feature>
<comment type="function">
    <text evidence="7">Endoribonuclease that catalyzes the hydrolysis of histone-coding pre-mRNA 3'-end. Involved in histone pre-mRNA processing during the S-phase of the cell cycle, which is required for entering/progressing through S-phase. Cleaves histone pre-mRNA at a major and a minor cleavage site after the 5'-ACCCA-3' and the 5'-ACCCACA-3' sequence, respectively, and located downstream of the stem-loop. May require the presence of the HDE element located at the histone pre-RNA 3'-end to avoid non-specific cleavage.</text>
</comment>
<dbReference type="STRING" id="137246.A0A401TKK7"/>
<gene>
    <name evidence="9" type="ORF">chiPu_0026928</name>
</gene>
<dbReference type="CDD" id="cd07711">
    <property type="entry name" value="MBLAC1-like_MBL-fold"/>
    <property type="match status" value="1"/>
</dbReference>
<organism evidence="9 10">
    <name type="scientific">Chiloscyllium punctatum</name>
    <name type="common">Brownbanded bambooshark</name>
    <name type="synonym">Hemiscyllium punctatum</name>
    <dbReference type="NCBI Taxonomy" id="137246"/>
    <lineage>
        <taxon>Eukaryota</taxon>
        <taxon>Metazoa</taxon>
        <taxon>Chordata</taxon>
        <taxon>Craniata</taxon>
        <taxon>Vertebrata</taxon>
        <taxon>Chondrichthyes</taxon>
        <taxon>Elasmobranchii</taxon>
        <taxon>Galeomorphii</taxon>
        <taxon>Galeoidea</taxon>
        <taxon>Orectolobiformes</taxon>
        <taxon>Hemiscylliidae</taxon>
        <taxon>Chiloscyllium</taxon>
    </lineage>
</organism>
<dbReference type="AlphaFoldDB" id="A0A401TKK7"/>
<evidence type="ECO:0000256" key="2">
    <source>
        <dbReference type="ARBA" id="ARBA00006759"/>
    </source>
</evidence>
<comment type="subcellular location">
    <subcellularLocation>
        <location evidence="1">Cytoplasm</location>
        <location evidence="1">Cytosol</location>
    </subcellularLocation>
</comment>
<dbReference type="PANTHER" id="PTHR23200:SF48">
    <property type="entry name" value="METALLO-BETA-LACTAMASE DOMAIN-CONTAINING PROTEIN 1"/>
    <property type="match status" value="1"/>
</dbReference>
<dbReference type="InterPro" id="IPR039344">
    <property type="entry name" value="MBLAC1"/>
</dbReference>
<sequence length="231" mass="24590">MSTASTIRTQPLGALTIPGDPYSVFVLKEGYAYTDGDGNTRADGTITLLKGSHVVLVDTGNPWDRDHLLRSLGAHGLEPEDVSLVVCTHGHSDHVGNLNLFPEATVVVSHDVCRRGDVYLSQGLGSGLPYRVDDWVEVFPTPGHCAGDVSVLVRGTREGTVVVAGDLFEREGDDGAWQLLSEAPALQAEHRGRVLEMASVIIPGHGPPFRVIKDRPACSTVTPTNTSTGFG</sequence>
<dbReference type="Pfam" id="PF00753">
    <property type="entry name" value="Lactamase_B"/>
    <property type="match status" value="1"/>
</dbReference>
<accession>A0A401TKK7</accession>
<comment type="catalytic activity">
    <reaction evidence="6">
        <text>a ribonucleotidyl-ribonucleotide-RNA + H2O = a 3'-end ribonucleotide-RNA + a 5'-end 5'-phospho-ribonucleoside-RNA + H(+)</text>
        <dbReference type="Rhea" id="RHEA:68096"/>
        <dbReference type="Rhea" id="RHEA-COMP:15179"/>
        <dbReference type="Rhea" id="RHEA-COMP:17355"/>
        <dbReference type="Rhea" id="RHEA-COMP:17428"/>
        <dbReference type="ChEBI" id="CHEBI:15377"/>
        <dbReference type="ChEBI" id="CHEBI:15378"/>
        <dbReference type="ChEBI" id="CHEBI:74896"/>
        <dbReference type="ChEBI" id="CHEBI:138282"/>
        <dbReference type="ChEBI" id="CHEBI:173118"/>
    </reaction>
    <physiologicalReaction direction="left-to-right" evidence="6">
        <dbReference type="Rhea" id="RHEA:68097"/>
    </physiologicalReaction>
</comment>
<evidence type="ECO:0000256" key="3">
    <source>
        <dbReference type="ARBA" id="ARBA00011738"/>
    </source>
</evidence>
<dbReference type="SUPFAM" id="SSF56281">
    <property type="entry name" value="Metallo-hydrolase/oxidoreductase"/>
    <property type="match status" value="1"/>
</dbReference>
<dbReference type="GO" id="GO:0005829">
    <property type="term" value="C:cytosol"/>
    <property type="evidence" value="ECO:0007669"/>
    <property type="project" value="UniProtKB-SubCell"/>
</dbReference>
<dbReference type="SMART" id="SM00849">
    <property type="entry name" value="Lactamase_B"/>
    <property type="match status" value="1"/>
</dbReference>
<dbReference type="OMA" id="RHVVCTH"/>
<evidence type="ECO:0000256" key="5">
    <source>
        <dbReference type="ARBA" id="ARBA00032988"/>
    </source>
</evidence>
<evidence type="ECO:0000313" key="10">
    <source>
        <dbReference type="Proteomes" id="UP000287033"/>
    </source>
</evidence>
<evidence type="ECO:0000313" key="9">
    <source>
        <dbReference type="EMBL" id="GCC43154.1"/>
    </source>
</evidence>
<dbReference type="EMBL" id="BEZZ01090644">
    <property type="protein sequence ID" value="GCC43154.1"/>
    <property type="molecule type" value="Genomic_DNA"/>
</dbReference>
<evidence type="ECO:0000256" key="4">
    <source>
        <dbReference type="ARBA" id="ARBA00014856"/>
    </source>
</evidence>